<dbReference type="EMBL" id="CP133548">
    <property type="protein sequence ID" value="WMS87013.1"/>
    <property type="molecule type" value="Genomic_DNA"/>
</dbReference>
<keyword evidence="5" id="KW-0788">Thiol protease</keyword>
<comment type="similarity">
    <text evidence="1">Belongs to the peptidase C40 family.</text>
</comment>
<dbReference type="RefSeq" id="WP_309202150.1">
    <property type="nucleotide sequence ID" value="NZ_CP133548.1"/>
</dbReference>
<evidence type="ECO:0000256" key="4">
    <source>
        <dbReference type="ARBA" id="ARBA00022801"/>
    </source>
</evidence>
<proteinExistence type="inferred from homology"/>
<dbReference type="GO" id="GO:0008234">
    <property type="term" value="F:cysteine-type peptidase activity"/>
    <property type="evidence" value="ECO:0007669"/>
    <property type="project" value="UniProtKB-KW"/>
</dbReference>
<protein>
    <submittedName>
        <fullName evidence="8">NlpC/P60 family protein</fullName>
    </submittedName>
</protein>
<dbReference type="SUPFAM" id="SSF54001">
    <property type="entry name" value="Cysteine proteinases"/>
    <property type="match status" value="1"/>
</dbReference>
<dbReference type="Proteomes" id="UP001239782">
    <property type="component" value="Chromosome"/>
</dbReference>
<feature type="compositionally biased region" description="Polar residues" evidence="6">
    <location>
        <begin position="20"/>
        <end position="31"/>
    </location>
</feature>
<evidence type="ECO:0000313" key="8">
    <source>
        <dbReference type="EMBL" id="WMS87013.1"/>
    </source>
</evidence>
<feature type="region of interest" description="Disordered" evidence="6">
    <location>
        <begin position="20"/>
        <end position="46"/>
    </location>
</feature>
<name>A0AA51RT51_9GAMM</name>
<dbReference type="PANTHER" id="PTHR47360:SF1">
    <property type="entry name" value="ENDOPEPTIDASE NLPC-RELATED"/>
    <property type="match status" value="1"/>
</dbReference>
<reference evidence="8 9" key="1">
    <citation type="submission" date="2023-08" db="EMBL/GenBank/DDBJ databases">
        <title>Pleionea litopenaei sp. nov., isolated from stomach of juvenile Litopenaeus vannamei.</title>
        <authorList>
            <person name="Rho A.M."/>
            <person name="Hwang C.Y."/>
        </authorList>
    </citation>
    <scope>NUCLEOTIDE SEQUENCE [LARGE SCALE GENOMIC DNA]</scope>
    <source>
        <strain evidence="8 9">HL-JVS1</strain>
    </source>
</reference>
<dbReference type="PANTHER" id="PTHR47360">
    <property type="entry name" value="MUREIN DD-ENDOPEPTIDASE MEPS/MUREIN LD-CARBOXYPEPTIDASE"/>
    <property type="match status" value="1"/>
</dbReference>
<keyword evidence="4" id="KW-0378">Hydrolase</keyword>
<evidence type="ECO:0000256" key="2">
    <source>
        <dbReference type="ARBA" id="ARBA00022670"/>
    </source>
</evidence>
<dbReference type="Pfam" id="PF00877">
    <property type="entry name" value="NLPC_P60"/>
    <property type="match status" value="1"/>
</dbReference>
<evidence type="ECO:0000259" key="7">
    <source>
        <dbReference type="PROSITE" id="PS51935"/>
    </source>
</evidence>
<dbReference type="AlphaFoldDB" id="A0AA51RT51"/>
<keyword evidence="9" id="KW-1185">Reference proteome</keyword>
<sequence>MRFLIIITIGTLIVACQSTPSNESKTATRPSAQKPRSKPPLTANQLSQKQQLMAFYQSWRGTPYRLGGLSRNGIDCSGFVYVAMQQVFKQSVARTTYLQSKEGMTIAFSDLRFGDLVFFKTDIKTRHVGVFIDDNHFMHASTRIGVTISRLDNPYWQKHYWQARRVIP</sequence>
<accession>A0AA51RT51</accession>
<dbReference type="InterPro" id="IPR038765">
    <property type="entry name" value="Papain-like_cys_pep_sf"/>
</dbReference>
<dbReference type="Gene3D" id="3.90.1720.10">
    <property type="entry name" value="endopeptidase domain like (from Nostoc punctiforme)"/>
    <property type="match status" value="1"/>
</dbReference>
<dbReference type="InterPro" id="IPR052062">
    <property type="entry name" value="Murein_DD/LD_carboxypeptidase"/>
</dbReference>
<dbReference type="PROSITE" id="PS51257">
    <property type="entry name" value="PROKAR_LIPOPROTEIN"/>
    <property type="match status" value="1"/>
</dbReference>
<evidence type="ECO:0000256" key="5">
    <source>
        <dbReference type="ARBA" id="ARBA00022807"/>
    </source>
</evidence>
<organism evidence="8 9">
    <name type="scientific">Pleionea litopenaei</name>
    <dbReference type="NCBI Taxonomy" id="3070815"/>
    <lineage>
        <taxon>Bacteria</taxon>
        <taxon>Pseudomonadati</taxon>
        <taxon>Pseudomonadota</taxon>
        <taxon>Gammaproteobacteria</taxon>
        <taxon>Oceanospirillales</taxon>
        <taxon>Pleioneaceae</taxon>
        <taxon>Pleionea</taxon>
    </lineage>
</organism>
<gene>
    <name evidence="8" type="ORF">Q9312_17505</name>
</gene>
<dbReference type="KEGG" id="plei:Q9312_17505"/>
<dbReference type="InterPro" id="IPR000064">
    <property type="entry name" value="NLP_P60_dom"/>
</dbReference>
<evidence type="ECO:0000313" key="9">
    <source>
        <dbReference type="Proteomes" id="UP001239782"/>
    </source>
</evidence>
<keyword evidence="3" id="KW-0732">Signal</keyword>
<dbReference type="PROSITE" id="PS51935">
    <property type="entry name" value="NLPC_P60"/>
    <property type="match status" value="1"/>
</dbReference>
<evidence type="ECO:0000256" key="6">
    <source>
        <dbReference type="SAM" id="MobiDB-lite"/>
    </source>
</evidence>
<dbReference type="GO" id="GO:0006508">
    <property type="term" value="P:proteolysis"/>
    <property type="evidence" value="ECO:0007669"/>
    <property type="project" value="UniProtKB-KW"/>
</dbReference>
<keyword evidence="2" id="KW-0645">Protease</keyword>
<evidence type="ECO:0000256" key="3">
    <source>
        <dbReference type="ARBA" id="ARBA00022729"/>
    </source>
</evidence>
<feature type="domain" description="NlpC/P60" evidence="7">
    <location>
        <begin position="46"/>
        <end position="167"/>
    </location>
</feature>
<evidence type="ECO:0000256" key="1">
    <source>
        <dbReference type="ARBA" id="ARBA00007074"/>
    </source>
</evidence>